<dbReference type="InterPro" id="IPR050871">
    <property type="entry name" value="26S_Proteasome/COP9_Components"/>
</dbReference>
<dbReference type="Pfam" id="PF18055">
    <property type="entry name" value="RPN6_N"/>
    <property type="match status" value="1"/>
</dbReference>
<dbReference type="Pfam" id="PF01399">
    <property type="entry name" value="PCI"/>
    <property type="match status" value="1"/>
</dbReference>
<dbReference type="Proteomes" id="UP000582659">
    <property type="component" value="Unassembled WGS sequence"/>
</dbReference>
<evidence type="ECO:0000256" key="2">
    <source>
        <dbReference type="ARBA" id="ARBA00022942"/>
    </source>
</evidence>
<evidence type="ECO:0000259" key="4">
    <source>
        <dbReference type="PROSITE" id="PS50250"/>
    </source>
</evidence>
<dbReference type="AlphaFoldDB" id="A0A7I8WJW5"/>
<dbReference type="FunFam" id="1.25.40.570:FF:000016">
    <property type="entry name" value="26S proteasome regulatory subunit"/>
    <property type="match status" value="1"/>
</dbReference>
<comment type="similarity">
    <text evidence="1">Belongs to the proteasome subunit S9 family.</text>
</comment>
<evidence type="ECO:0000313" key="6">
    <source>
        <dbReference type="Proteomes" id="UP000659654"/>
    </source>
</evidence>
<dbReference type="Proteomes" id="UP000659654">
    <property type="component" value="Unassembled WGS sequence"/>
</dbReference>
<proteinExistence type="inferred from homology"/>
<dbReference type="Gene3D" id="1.25.40.570">
    <property type="match status" value="1"/>
</dbReference>
<dbReference type="SUPFAM" id="SSF46785">
    <property type="entry name" value="Winged helix' DNA-binding domain"/>
    <property type="match status" value="1"/>
</dbReference>
<comment type="caution">
    <text evidence="5">The sequence shown here is derived from an EMBL/GenBank/DDBJ whole genome shotgun (WGS) entry which is preliminary data.</text>
</comment>
<dbReference type="SMART" id="SM00088">
    <property type="entry name" value="PINT"/>
    <property type="match status" value="1"/>
</dbReference>
<dbReference type="InterPro" id="IPR011990">
    <property type="entry name" value="TPR-like_helical_dom_sf"/>
</dbReference>
<reference evidence="5" key="1">
    <citation type="submission" date="2020-09" db="EMBL/GenBank/DDBJ databases">
        <authorList>
            <person name="Kikuchi T."/>
        </authorList>
    </citation>
    <scope>NUCLEOTIDE SEQUENCE</scope>
    <source>
        <strain evidence="5">Ka4C1</strain>
    </source>
</reference>
<name>A0A7I8WJW5_BURXY</name>
<dbReference type="EMBL" id="CAJFCV020000003">
    <property type="protein sequence ID" value="CAG9107468.1"/>
    <property type="molecule type" value="Genomic_DNA"/>
</dbReference>
<dbReference type="InterPro" id="IPR040773">
    <property type="entry name" value="Rpn6_N"/>
</dbReference>
<dbReference type="InterPro" id="IPR000717">
    <property type="entry name" value="PCI_dom"/>
</dbReference>
<evidence type="ECO:0000313" key="5">
    <source>
        <dbReference type="EMBL" id="CAD5220948.1"/>
    </source>
</evidence>
<comment type="subunit">
    <text evidence="3">Component of the lid subcomplex of the 19S proteasome regulatory particle complex (also named PA700 complex). The 26S proteasome consists of a 20S proteasome core and two 19S regulatory subunits.</text>
</comment>
<dbReference type="PROSITE" id="PS50250">
    <property type="entry name" value="PCI"/>
    <property type="match status" value="1"/>
</dbReference>
<gene>
    <name evidence="5" type="ORF">BXYJ_LOCUS6433</name>
</gene>
<dbReference type="SMR" id="A0A7I8WJW5"/>
<dbReference type="OrthoDB" id="1418352at2759"/>
<dbReference type="Pfam" id="PF18503">
    <property type="entry name" value="RPN6_C_helix"/>
    <property type="match status" value="1"/>
</dbReference>
<dbReference type="SUPFAM" id="SSF48452">
    <property type="entry name" value="TPR-like"/>
    <property type="match status" value="1"/>
</dbReference>
<accession>A0A7I8WJW5</accession>
<dbReference type="GO" id="GO:0000502">
    <property type="term" value="C:proteasome complex"/>
    <property type="evidence" value="ECO:0007669"/>
    <property type="project" value="UniProtKB-KW"/>
</dbReference>
<keyword evidence="2" id="KW-0647">Proteasome</keyword>
<dbReference type="PANTHER" id="PTHR10678">
    <property type="entry name" value="26S PROTEASOME NON-ATPASE REGULATORY SUBUNIT 11/COP9 SIGNALOSOME COMPLEX SUBUNIT 2"/>
    <property type="match status" value="1"/>
</dbReference>
<evidence type="ECO:0000256" key="3">
    <source>
        <dbReference type="ARBA" id="ARBA00062507"/>
    </source>
</evidence>
<protein>
    <submittedName>
        <fullName evidence="5">(pine wood nematode) hypothetical protein</fullName>
    </submittedName>
</protein>
<dbReference type="InterPro" id="IPR036390">
    <property type="entry name" value="WH_DNA-bd_sf"/>
</dbReference>
<keyword evidence="6" id="KW-1185">Reference proteome</keyword>
<sequence length="427" mass="48583">MFEIKQFKMSGGMAMETTPSFPHENEEQAISYLTKFVTSPIRGDEDIREREDSIIKLGNLLASSKRTHELRQMIEETRPFLVALGKAKAAKLVRDLVDMCLKIDQDGDIKVELVQESIQWASAQNRNFLRQTLQGRLVRLYNDLGRYPQALQQATELVRELKKVDDKDLIVEVQLEESKACYHLSSLAKARAALTSARTTANSMYISPAMQADLDMQSGILHAADERDFQTAYSYFYEAFEGYNMIESQKDATRALKYMLLSKVMLDASDEATNVLAHKNIVKYHGEDVTAMLAIATAAKNRSLKQFNEAFGHYRQELQCDPVVRKHFNALSDAMLEKELCRLIEPYSFVQISHISERIGLPIEKVEKKLAQMILDQKFSGSLHQGDGMLVVYDAEVEDRTYDLAVQTIRAMGEVVDVLYTRAKNIR</sequence>
<dbReference type="SMART" id="SM00753">
    <property type="entry name" value="PAM"/>
    <property type="match status" value="1"/>
</dbReference>
<organism evidence="5 6">
    <name type="scientific">Bursaphelenchus xylophilus</name>
    <name type="common">Pinewood nematode worm</name>
    <name type="synonym">Aphelenchoides xylophilus</name>
    <dbReference type="NCBI Taxonomy" id="6326"/>
    <lineage>
        <taxon>Eukaryota</taxon>
        <taxon>Metazoa</taxon>
        <taxon>Ecdysozoa</taxon>
        <taxon>Nematoda</taxon>
        <taxon>Chromadorea</taxon>
        <taxon>Rhabditida</taxon>
        <taxon>Tylenchina</taxon>
        <taxon>Tylenchomorpha</taxon>
        <taxon>Aphelenchoidea</taxon>
        <taxon>Aphelenchoididae</taxon>
        <taxon>Bursaphelenchus</taxon>
    </lineage>
</organism>
<evidence type="ECO:0000256" key="1">
    <source>
        <dbReference type="ARBA" id="ARBA00007454"/>
    </source>
</evidence>
<dbReference type="InterPro" id="IPR040780">
    <property type="entry name" value="Rpn6_C_helix"/>
</dbReference>
<feature type="domain" description="PCI" evidence="4">
    <location>
        <begin position="228"/>
        <end position="397"/>
    </location>
</feature>
<dbReference type="EMBL" id="CAJFDI010000003">
    <property type="protein sequence ID" value="CAD5220948.1"/>
    <property type="molecule type" value="Genomic_DNA"/>
</dbReference>